<dbReference type="Gene3D" id="1.10.8.60">
    <property type="match status" value="1"/>
</dbReference>
<protein>
    <recommendedName>
        <fullName evidence="6">AAA+ ATPase domain-containing protein</fullName>
    </recommendedName>
</protein>
<dbReference type="InterPro" id="IPR003959">
    <property type="entry name" value="ATPase_AAA_core"/>
</dbReference>
<evidence type="ECO:0000256" key="1">
    <source>
        <dbReference type="ARBA" id="ARBA00006914"/>
    </source>
</evidence>
<feature type="region of interest" description="Disordered" evidence="5">
    <location>
        <begin position="355"/>
        <end position="382"/>
    </location>
</feature>
<feature type="compositionally biased region" description="Gly residues" evidence="5">
    <location>
        <begin position="358"/>
        <end position="371"/>
    </location>
</feature>
<dbReference type="Pfam" id="PF00004">
    <property type="entry name" value="AAA"/>
    <property type="match status" value="1"/>
</dbReference>
<dbReference type="CDD" id="cd19481">
    <property type="entry name" value="RecA-like_protease"/>
    <property type="match status" value="1"/>
</dbReference>
<dbReference type="PROSITE" id="PS00674">
    <property type="entry name" value="AAA"/>
    <property type="match status" value="1"/>
</dbReference>
<accession>A0A1X6P7G2</accession>
<evidence type="ECO:0000259" key="6">
    <source>
        <dbReference type="SMART" id="SM00382"/>
    </source>
</evidence>
<dbReference type="AlphaFoldDB" id="A0A1X6P7G2"/>
<proteinExistence type="inferred from homology"/>
<comment type="similarity">
    <text evidence="1">Belongs to the AAA ATPase family.</text>
</comment>
<dbReference type="OrthoDB" id="5421at2759"/>
<evidence type="ECO:0000256" key="4">
    <source>
        <dbReference type="ARBA" id="ARBA00023117"/>
    </source>
</evidence>
<dbReference type="GO" id="GO:0006334">
    <property type="term" value="P:nucleosome assembly"/>
    <property type="evidence" value="ECO:0007669"/>
    <property type="project" value="TreeGrafter"/>
</dbReference>
<dbReference type="GO" id="GO:0042393">
    <property type="term" value="F:histone binding"/>
    <property type="evidence" value="ECO:0007669"/>
    <property type="project" value="TreeGrafter"/>
</dbReference>
<evidence type="ECO:0000313" key="7">
    <source>
        <dbReference type="EMBL" id="OSX76829.1"/>
    </source>
</evidence>
<dbReference type="SMART" id="SM00382">
    <property type="entry name" value="AAA"/>
    <property type="match status" value="1"/>
</dbReference>
<dbReference type="InterPro" id="IPR027417">
    <property type="entry name" value="P-loop_NTPase"/>
</dbReference>
<dbReference type="GO" id="GO:0005524">
    <property type="term" value="F:ATP binding"/>
    <property type="evidence" value="ECO:0007669"/>
    <property type="project" value="UniProtKB-KW"/>
</dbReference>
<dbReference type="InterPro" id="IPR003593">
    <property type="entry name" value="AAA+_ATPase"/>
</dbReference>
<name>A0A1X6P7G2_PORUM</name>
<feature type="domain" description="AAA+ ATPase" evidence="6">
    <location>
        <begin position="148"/>
        <end position="289"/>
    </location>
</feature>
<dbReference type="Proteomes" id="UP000218209">
    <property type="component" value="Unassembled WGS sequence"/>
</dbReference>
<dbReference type="FunFam" id="3.40.50.300:FF:000061">
    <property type="entry name" value="ATPase family, AAA domain-containing 2"/>
    <property type="match status" value="1"/>
</dbReference>
<evidence type="ECO:0000256" key="2">
    <source>
        <dbReference type="ARBA" id="ARBA00022741"/>
    </source>
</evidence>
<dbReference type="GO" id="GO:0045815">
    <property type="term" value="P:transcription initiation-coupled chromatin remodeling"/>
    <property type="evidence" value="ECO:0007669"/>
    <property type="project" value="TreeGrafter"/>
</dbReference>
<reference evidence="7 8" key="1">
    <citation type="submission" date="2017-03" db="EMBL/GenBank/DDBJ databases">
        <title>WGS assembly of Porphyra umbilicalis.</title>
        <authorList>
            <person name="Brawley S.H."/>
            <person name="Blouin N.A."/>
            <person name="Ficko-Blean E."/>
            <person name="Wheeler G.L."/>
            <person name="Lohr M."/>
            <person name="Goodson H.V."/>
            <person name="Jenkins J.W."/>
            <person name="Blaby-Haas C.E."/>
            <person name="Helliwell K.E."/>
            <person name="Chan C."/>
            <person name="Marriage T."/>
            <person name="Bhattacharya D."/>
            <person name="Klein A.S."/>
            <person name="Badis Y."/>
            <person name="Brodie J."/>
            <person name="Cao Y."/>
            <person name="Collen J."/>
            <person name="Dittami S.M."/>
            <person name="Gachon C.M."/>
            <person name="Green B.R."/>
            <person name="Karpowicz S."/>
            <person name="Kim J.W."/>
            <person name="Kudahl U."/>
            <person name="Lin S."/>
            <person name="Michel G."/>
            <person name="Mittag M."/>
            <person name="Olson B.J."/>
            <person name="Pangilinan J."/>
            <person name="Peng Y."/>
            <person name="Qiu H."/>
            <person name="Shu S."/>
            <person name="Singer J.T."/>
            <person name="Smith A.G."/>
            <person name="Sprecher B.N."/>
            <person name="Wagner V."/>
            <person name="Wang W."/>
            <person name="Wang Z.-Y."/>
            <person name="Yan J."/>
            <person name="Yarish C."/>
            <person name="Zoeuner-Riek S."/>
            <person name="Zhuang Y."/>
            <person name="Zou Y."/>
            <person name="Lindquist E.A."/>
            <person name="Grimwood J."/>
            <person name="Barry K."/>
            <person name="Rokhsar D.S."/>
            <person name="Schmutz J."/>
            <person name="Stiller J.W."/>
            <person name="Grossman A.R."/>
            <person name="Prochnik S.E."/>
        </authorList>
    </citation>
    <scope>NUCLEOTIDE SEQUENCE [LARGE SCALE GENOMIC DNA]</scope>
    <source>
        <strain evidence="7">4086291</strain>
    </source>
</reference>
<keyword evidence="2" id="KW-0547">Nucleotide-binding</keyword>
<dbReference type="Gene3D" id="3.40.50.300">
    <property type="entry name" value="P-loop containing nucleotide triphosphate hydrolases"/>
    <property type="match status" value="1"/>
</dbReference>
<gene>
    <name evidence="7" type="ORF">BU14_0172s0011</name>
</gene>
<evidence type="ECO:0000256" key="5">
    <source>
        <dbReference type="SAM" id="MobiDB-lite"/>
    </source>
</evidence>
<dbReference type="GO" id="GO:0005634">
    <property type="term" value="C:nucleus"/>
    <property type="evidence" value="ECO:0007669"/>
    <property type="project" value="TreeGrafter"/>
</dbReference>
<keyword evidence="4" id="KW-0103">Bromodomain</keyword>
<feature type="region of interest" description="Disordered" evidence="5">
    <location>
        <begin position="20"/>
        <end position="112"/>
    </location>
</feature>
<dbReference type="SUPFAM" id="SSF52540">
    <property type="entry name" value="P-loop containing nucleoside triphosphate hydrolases"/>
    <property type="match status" value="2"/>
</dbReference>
<dbReference type="InterPro" id="IPR003960">
    <property type="entry name" value="ATPase_AAA_CS"/>
</dbReference>
<organism evidence="7 8">
    <name type="scientific">Porphyra umbilicalis</name>
    <name type="common">Purple laver</name>
    <name type="synonym">Red alga</name>
    <dbReference type="NCBI Taxonomy" id="2786"/>
    <lineage>
        <taxon>Eukaryota</taxon>
        <taxon>Rhodophyta</taxon>
        <taxon>Bangiophyceae</taxon>
        <taxon>Bangiales</taxon>
        <taxon>Bangiaceae</taxon>
        <taxon>Porphyra</taxon>
    </lineage>
</organism>
<dbReference type="GO" id="GO:0016887">
    <property type="term" value="F:ATP hydrolysis activity"/>
    <property type="evidence" value="ECO:0007669"/>
    <property type="project" value="InterPro"/>
</dbReference>
<sequence>MGAGHHVPAVALAARHASGWSFRTGPRGACRRARRGVALGRAPPHPAAGECRERRQPRAPPPPVDAGGSPVRPVGAKRARTDRSVSGGATKRRRRGETGDIVPEPEPPASLPWETVAGHDAHLSRLREVLALLTTTPRGGGVGRPLPFPRGVLLTGPPGTGKTLSVRVLASHARAANGGVPVPLYLIRGGEILSKYVGEGERRLRRLFDTATAAAPSILFFDEVDALAATRDDNRDHSRVVNTFLALLDGFRSRGRVLVLAATNRADLLDSAFRRPGRFDLELDFQLPDASDRRRLMALHAGTSADETAVSYVVRRTDGWSGAEIRGLATEAVCCAWRRTDPQWLEAVATAATDPATVGGGAGGGGGGGGGAPPPPLPDVTHADWDVALASRAQTARAGVSPALPRPLPLRLSALLEPTVSGVVGVLNTRFPLDKLTTPGAEWATQAVGGPTSSASAAAMLAAWPVLPHRLCIAGRAGMGQSLVGAAVLCHLQSLPVFDVGFLSLTASGTDGQLPLLLSTVAAAVRVAPSVLYMPDAEMWMAESAAAADGSPTALLRSVLARIPVDTPVLVLGVANATEDVTNAWAPTWSTVVRMDGASEQQRRQYWCPVVDALKAVVRKRKTGVARARVTELHVALDGVHLTHAPVDEMERVFQQLLDALASVHEAAAPVPHGIDTWVVTVLAAIDQLSGSGGRTSLGGARAALSASHAPDGVAAAASVGHRAGSRDTSD</sequence>
<evidence type="ECO:0000256" key="3">
    <source>
        <dbReference type="ARBA" id="ARBA00022840"/>
    </source>
</evidence>
<keyword evidence="3" id="KW-0067">ATP-binding</keyword>
<dbReference type="InterPro" id="IPR045199">
    <property type="entry name" value="ATAD2-like"/>
</dbReference>
<keyword evidence="8" id="KW-1185">Reference proteome</keyword>
<dbReference type="PANTHER" id="PTHR23069:SF0">
    <property type="entry name" value="TAT-BINDING HOMOLOG 7"/>
    <property type="match status" value="1"/>
</dbReference>
<dbReference type="GO" id="GO:0003682">
    <property type="term" value="F:chromatin binding"/>
    <property type="evidence" value="ECO:0007669"/>
    <property type="project" value="TreeGrafter"/>
</dbReference>
<dbReference type="EMBL" id="KV918854">
    <property type="protein sequence ID" value="OSX76829.1"/>
    <property type="molecule type" value="Genomic_DNA"/>
</dbReference>
<dbReference type="GO" id="GO:0006337">
    <property type="term" value="P:nucleosome disassembly"/>
    <property type="evidence" value="ECO:0007669"/>
    <property type="project" value="TreeGrafter"/>
</dbReference>
<dbReference type="PANTHER" id="PTHR23069">
    <property type="entry name" value="AAA DOMAIN-CONTAINING"/>
    <property type="match status" value="1"/>
</dbReference>
<evidence type="ECO:0000313" key="8">
    <source>
        <dbReference type="Proteomes" id="UP000218209"/>
    </source>
</evidence>